<evidence type="ECO:0000256" key="1">
    <source>
        <dbReference type="ARBA" id="ARBA00010458"/>
    </source>
</evidence>
<dbReference type="CDD" id="cd03442">
    <property type="entry name" value="BFIT_BACH"/>
    <property type="match status" value="1"/>
</dbReference>
<feature type="region of interest" description="Disordered" evidence="4">
    <location>
        <begin position="122"/>
        <end position="161"/>
    </location>
</feature>
<sequence length="161" mass="18475">MEAKPIGQSRSIQTLLVFPADTNYHGTMFGGKLMQYIDEICVIAAMRHSNSRVVTASTDSLDFMTPIRMNEAVELEAFVTWTHRTSMEVYCVVRSENLLTGERRPTVTAFCTFVAVNEEGKPTEVPPVYPETEEERKLFESAPERHVQRKLRRQQRYTEPS</sequence>
<organism evidence="6 7">
    <name type="scientific">Cohnella lubricantis</name>
    <dbReference type="NCBI Taxonomy" id="2163172"/>
    <lineage>
        <taxon>Bacteria</taxon>
        <taxon>Bacillati</taxon>
        <taxon>Bacillota</taxon>
        <taxon>Bacilli</taxon>
        <taxon>Bacillales</taxon>
        <taxon>Paenibacillaceae</taxon>
        <taxon>Cohnella</taxon>
    </lineage>
</organism>
<gene>
    <name evidence="6" type="ORF">H4Q31_02420</name>
</gene>
<accession>A0A841T849</accession>
<dbReference type="EMBL" id="JACJVN010000012">
    <property type="protein sequence ID" value="MBB6676175.1"/>
    <property type="molecule type" value="Genomic_DNA"/>
</dbReference>
<dbReference type="InterPro" id="IPR006683">
    <property type="entry name" value="Thioestr_dom"/>
</dbReference>
<dbReference type="Pfam" id="PF03061">
    <property type="entry name" value="4HBT"/>
    <property type="match status" value="1"/>
</dbReference>
<protein>
    <submittedName>
        <fullName evidence="6">Acyl-CoA thioesterase</fullName>
    </submittedName>
</protein>
<keyword evidence="2 3" id="KW-0378">Hydrolase</keyword>
<dbReference type="SUPFAM" id="SSF54637">
    <property type="entry name" value="Thioesterase/thiol ester dehydrase-isomerase"/>
    <property type="match status" value="1"/>
</dbReference>
<name>A0A841T849_9BACL</name>
<dbReference type="InterPro" id="IPR040170">
    <property type="entry name" value="Cytosol_ACT"/>
</dbReference>
<feature type="domain" description="HotDog ACOT-type" evidence="5">
    <location>
        <begin position="7"/>
        <end position="119"/>
    </location>
</feature>
<dbReference type="Gene3D" id="3.10.129.10">
    <property type="entry name" value="Hotdog Thioesterase"/>
    <property type="match status" value="1"/>
</dbReference>
<keyword evidence="7" id="KW-1185">Reference proteome</keyword>
<dbReference type="RefSeq" id="WP_185177502.1">
    <property type="nucleotide sequence ID" value="NZ_CBCSEP010000011.1"/>
</dbReference>
<evidence type="ECO:0000313" key="7">
    <source>
        <dbReference type="Proteomes" id="UP000574133"/>
    </source>
</evidence>
<dbReference type="InterPro" id="IPR029069">
    <property type="entry name" value="HotDog_dom_sf"/>
</dbReference>
<comment type="caution">
    <text evidence="6">The sequence shown here is derived from an EMBL/GenBank/DDBJ whole genome shotgun (WGS) entry which is preliminary data.</text>
</comment>
<dbReference type="AlphaFoldDB" id="A0A841T849"/>
<dbReference type="PANTHER" id="PTHR11049">
    <property type="entry name" value="ACYL COENZYME A THIOESTER HYDROLASE"/>
    <property type="match status" value="1"/>
</dbReference>
<dbReference type="GO" id="GO:0009062">
    <property type="term" value="P:fatty acid catabolic process"/>
    <property type="evidence" value="ECO:0007669"/>
    <property type="project" value="TreeGrafter"/>
</dbReference>
<reference evidence="6 7" key="1">
    <citation type="submission" date="2020-08" db="EMBL/GenBank/DDBJ databases">
        <title>Cohnella phylogeny.</title>
        <authorList>
            <person name="Dunlap C."/>
        </authorList>
    </citation>
    <scope>NUCLEOTIDE SEQUENCE [LARGE SCALE GENOMIC DNA]</scope>
    <source>
        <strain evidence="6 7">DSM 103658</strain>
    </source>
</reference>
<dbReference type="PROSITE" id="PS51770">
    <property type="entry name" value="HOTDOG_ACOT"/>
    <property type="match status" value="1"/>
</dbReference>
<evidence type="ECO:0000256" key="3">
    <source>
        <dbReference type="PROSITE-ProRule" id="PRU01106"/>
    </source>
</evidence>
<evidence type="ECO:0000259" key="5">
    <source>
        <dbReference type="PROSITE" id="PS51770"/>
    </source>
</evidence>
<dbReference type="Proteomes" id="UP000574133">
    <property type="component" value="Unassembled WGS sequence"/>
</dbReference>
<dbReference type="GO" id="GO:0006637">
    <property type="term" value="P:acyl-CoA metabolic process"/>
    <property type="evidence" value="ECO:0007669"/>
    <property type="project" value="TreeGrafter"/>
</dbReference>
<evidence type="ECO:0000256" key="4">
    <source>
        <dbReference type="SAM" id="MobiDB-lite"/>
    </source>
</evidence>
<proteinExistence type="inferred from homology"/>
<feature type="compositionally biased region" description="Basic and acidic residues" evidence="4">
    <location>
        <begin position="134"/>
        <end position="146"/>
    </location>
</feature>
<dbReference type="GO" id="GO:0005829">
    <property type="term" value="C:cytosol"/>
    <property type="evidence" value="ECO:0007669"/>
    <property type="project" value="TreeGrafter"/>
</dbReference>
<dbReference type="GO" id="GO:0052816">
    <property type="term" value="F:long-chain fatty acyl-CoA hydrolase activity"/>
    <property type="evidence" value="ECO:0007669"/>
    <property type="project" value="TreeGrafter"/>
</dbReference>
<dbReference type="PANTHER" id="PTHR11049:SF24">
    <property type="entry name" value="CYTOSOLIC ACYL COENZYME A THIOESTER HYDROLASE"/>
    <property type="match status" value="1"/>
</dbReference>
<evidence type="ECO:0000313" key="6">
    <source>
        <dbReference type="EMBL" id="MBB6676175.1"/>
    </source>
</evidence>
<evidence type="ECO:0000256" key="2">
    <source>
        <dbReference type="ARBA" id="ARBA00022801"/>
    </source>
</evidence>
<comment type="similarity">
    <text evidence="1">Belongs to the acyl coenzyme A hydrolase family.</text>
</comment>
<dbReference type="InterPro" id="IPR033120">
    <property type="entry name" value="HOTDOG_ACOT"/>
</dbReference>